<organism evidence="1 2">
    <name type="scientific">Gossypium trilobum</name>
    <dbReference type="NCBI Taxonomy" id="34281"/>
    <lineage>
        <taxon>Eukaryota</taxon>
        <taxon>Viridiplantae</taxon>
        <taxon>Streptophyta</taxon>
        <taxon>Embryophyta</taxon>
        <taxon>Tracheophyta</taxon>
        <taxon>Spermatophyta</taxon>
        <taxon>Magnoliopsida</taxon>
        <taxon>eudicotyledons</taxon>
        <taxon>Gunneridae</taxon>
        <taxon>Pentapetalae</taxon>
        <taxon>rosids</taxon>
        <taxon>malvids</taxon>
        <taxon>Malvales</taxon>
        <taxon>Malvaceae</taxon>
        <taxon>Malvoideae</taxon>
        <taxon>Gossypium</taxon>
    </lineage>
</organism>
<evidence type="ECO:0000313" key="2">
    <source>
        <dbReference type="Proteomes" id="UP000593568"/>
    </source>
</evidence>
<dbReference type="AlphaFoldDB" id="A0A7J9F253"/>
<accession>A0A7J9F253</accession>
<dbReference type="Proteomes" id="UP000593568">
    <property type="component" value="Unassembled WGS sequence"/>
</dbReference>
<evidence type="ECO:0000313" key="1">
    <source>
        <dbReference type="EMBL" id="MBA0779376.1"/>
    </source>
</evidence>
<keyword evidence="2" id="KW-1185">Reference proteome</keyword>
<reference evidence="1 2" key="1">
    <citation type="journal article" date="2019" name="Genome Biol. Evol.">
        <title>Insights into the evolution of the New World diploid cottons (Gossypium, subgenus Houzingenia) based on genome sequencing.</title>
        <authorList>
            <person name="Grover C.E."/>
            <person name="Arick M.A. 2nd"/>
            <person name="Thrash A."/>
            <person name="Conover J.L."/>
            <person name="Sanders W.S."/>
            <person name="Peterson D.G."/>
            <person name="Frelichowski J.E."/>
            <person name="Scheffler J.A."/>
            <person name="Scheffler B.E."/>
            <person name="Wendel J.F."/>
        </authorList>
    </citation>
    <scope>NUCLEOTIDE SEQUENCE [LARGE SCALE GENOMIC DNA]</scope>
    <source>
        <strain evidence="1">8</strain>
        <tissue evidence="1">Leaf</tissue>
    </source>
</reference>
<proteinExistence type="predicted"/>
<comment type="caution">
    <text evidence="1">The sequence shown here is derived from an EMBL/GenBank/DDBJ whole genome shotgun (WGS) entry which is preliminary data.</text>
</comment>
<gene>
    <name evidence="1" type="ORF">Gotri_003632</name>
</gene>
<name>A0A7J9F253_9ROSI</name>
<protein>
    <submittedName>
        <fullName evidence="1">Uncharacterized protein</fullName>
    </submittedName>
</protein>
<dbReference type="EMBL" id="JABEZW010000011">
    <property type="protein sequence ID" value="MBA0779376.1"/>
    <property type="molecule type" value="Genomic_DNA"/>
</dbReference>
<sequence length="91" mass="10285">MATLIDELGFTQLLTMSNPPLISIPHFIQQQGLKIIFEEVEIEAKVIAEKGKLSLVVVEIRRKRKRELVALGKQWMATTKDSINVAQLSKL</sequence>